<proteinExistence type="predicted"/>
<gene>
    <name evidence="2" type="ORF">PAPOLLO_LOCUS23594</name>
</gene>
<name>A0A8S3XXA4_PARAO</name>
<dbReference type="EMBL" id="CAJQZP010001441">
    <property type="protein sequence ID" value="CAG5046457.1"/>
    <property type="molecule type" value="Genomic_DNA"/>
</dbReference>
<dbReference type="AlphaFoldDB" id="A0A8S3XXA4"/>
<evidence type="ECO:0000313" key="2">
    <source>
        <dbReference type="EMBL" id="CAG5046457.1"/>
    </source>
</evidence>
<dbReference type="OrthoDB" id="10051381at2759"/>
<protein>
    <submittedName>
        <fullName evidence="2">(apollo) hypothetical protein</fullName>
    </submittedName>
</protein>
<feature type="compositionally biased region" description="Polar residues" evidence="1">
    <location>
        <begin position="7"/>
        <end position="26"/>
    </location>
</feature>
<comment type="caution">
    <text evidence="2">The sequence shown here is derived from an EMBL/GenBank/DDBJ whole genome shotgun (WGS) entry which is preliminary data.</text>
</comment>
<evidence type="ECO:0000313" key="3">
    <source>
        <dbReference type="Proteomes" id="UP000691718"/>
    </source>
</evidence>
<dbReference type="Proteomes" id="UP000691718">
    <property type="component" value="Unassembled WGS sequence"/>
</dbReference>
<accession>A0A8S3XXA4</accession>
<organism evidence="2 3">
    <name type="scientific">Parnassius apollo</name>
    <name type="common">Apollo butterfly</name>
    <name type="synonym">Papilio apollo</name>
    <dbReference type="NCBI Taxonomy" id="110799"/>
    <lineage>
        <taxon>Eukaryota</taxon>
        <taxon>Metazoa</taxon>
        <taxon>Ecdysozoa</taxon>
        <taxon>Arthropoda</taxon>
        <taxon>Hexapoda</taxon>
        <taxon>Insecta</taxon>
        <taxon>Pterygota</taxon>
        <taxon>Neoptera</taxon>
        <taxon>Endopterygota</taxon>
        <taxon>Lepidoptera</taxon>
        <taxon>Glossata</taxon>
        <taxon>Ditrysia</taxon>
        <taxon>Papilionoidea</taxon>
        <taxon>Papilionidae</taxon>
        <taxon>Parnassiinae</taxon>
        <taxon>Parnassini</taxon>
        <taxon>Parnassius</taxon>
        <taxon>Parnassius</taxon>
    </lineage>
</organism>
<reference evidence="2" key="1">
    <citation type="submission" date="2021-04" db="EMBL/GenBank/DDBJ databases">
        <authorList>
            <person name="Tunstrom K."/>
        </authorList>
    </citation>
    <scope>NUCLEOTIDE SEQUENCE</scope>
</reference>
<evidence type="ECO:0000256" key="1">
    <source>
        <dbReference type="SAM" id="MobiDB-lite"/>
    </source>
</evidence>
<sequence>MPRPRRSNLSQRSRTAIRQQNSASQLSDEERDIAREERRVSMKLRRALIRATQTQEEREAARETARLETRNRRAYRTYQQRDHLRRARRNGSSVDLNRAAFLYDCTIDYSLHRFVCIGTMDVVCQHCGALKFAGETPGLCCLSGKVKLPLLVPPPEPLCSLLNGETPNVCFQMTSFGAEIIEEHGYNPTFKVIAGM</sequence>
<keyword evidence="3" id="KW-1185">Reference proteome</keyword>
<feature type="region of interest" description="Disordered" evidence="1">
    <location>
        <begin position="1"/>
        <end position="33"/>
    </location>
</feature>